<protein>
    <submittedName>
        <fullName evidence="2">Alpha/Beta hydrolase protein</fullName>
    </submittedName>
</protein>
<sequence>MLIHGRKKSNKTPLFFITDGAGSATVYLHLPRFPSGMPLYAVESPFVRCPLEYNFSVEKTAEMYIAAIKKIQPAGPYNLGGWSAGGAHAFEVSRRLLKSGEKVQRLIIIDMKIPKPMPEGLEVRMDILDKVGLTTGINRAGPALASMSERLKQHLVSTIKSLMDYTARPMDPSRRPDKRYLI</sequence>
<dbReference type="InterPro" id="IPR029058">
    <property type="entry name" value="AB_hydrolase_fold"/>
</dbReference>
<evidence type="ECO:0000259" key="1">
    <source>
        <dbReference type="Pfam" id="PF00975"/>
    </source>
</evidence>
<comment type="caution">
    <text evidence="2">The sequence shown here is derived from an EMBL/GenBank/DDBJ whole genome shotgun (WGS) entry which is preliminary data.</text>
</comment>
<evidence type="ECO:0000313" key="3">
    <source>
        <dbReference type="Proteomes" id="UP001610334"/>
    </source>
</evidence>
<keyword evidence="2" id="KW-0378">Hydrolase</keyword>
<proteinExistence type="predicted"/>
<accession>A0ABR4H0B0</accession>
<gene>
    <name evidence="2" type="ORF">BJX63DRAFT_15197</name>
</gene>
<organism evidence="2 3">
    <name type="scientific">Aspergillus granulosus</name>
    <dbReference type="NCBI Taxonomy" id="176169"/>
    <lineage>
        <taxon>Eukaryota</taxon>
        <taxon>Fungi</taxon>
        <taxon>Dikarya</taxon>
        <taxon>Ascomycota</taxon>
        <taxon>Pezizomycotina</taxon>
        <taxon>Eurotiomycetes</taxon>
        <taxon>Eurotiomycetidae</taxon>
        <taxon>Eurotiales</taxon>
        <taxon>Aspergillaceae</taxon>
        <taxon>Aspergillus</taxon>
        <taxon>Aspergillus subgen. Nidulantes</taxon>
    </lineage>
</organism>
<dbReference type="Pfam" id="PF00975">
    <property type="entry name" value="Thioesterase"/>
    <property type="match status" value="1"/>
</dbReference>
<keyword evidence="3" id="KW-1185">Reference proteome</keyword>
<feature type="domain" description="Thioesterase" evidence="1">
    <location>
        <begin position="13"/>
        <end position="116"/>
    </location>
</feature>
<reference evidence="2 3" key="1">
    <citation type="submission" date="2024-07" db="EMBL/GenBank/DDBJ databases">
        <title>Section-level genome sequencing and comparative genomics of Aspergillus sections Usti and Cavernicolus.</title>
        <authorList>
            <consortium name="Lawrence Berkeley National Laboratory"/>
            <person name="Nybo J.L."/>
            <person name="Vesth T.C."/>
            <person name="Theobald S."/>
            <person name="Frisvad J.C."/>
            <person name="Larsen T.O."/>
            <person name="Kjaerboelling I."/>
            <person name="Rothschild-Mancinelli K."/>
            <person name="Lyhne E.K."/>
            <person name="Kogle M.E."/>
            <person name="Barry K."/>
            <person name="Clum A."/>
            <person name="Na H."/>
            <person name="Ledsgaard L."/>
            <person name="Lin J."/>
            <person name="Lipzen A."/>
            <person name="Kuo A."/>
            <person name="Riley R."/>
            <person name="Mondo S."/>
            <person name="Labutti K."/>
            <person name="Haridas S."/>
            <person name="Pangalinan J."/>
            <person name="Salamov A.A."/>
            <person name="Simmons B.A."/>
            <person name="Magnuson J.K."/>
            <person name="Chen J."/>
            <person name="Drula E."/>
            <person name="Henrissat B."/>
            <person name="Wiebenga A."/>
            <person name="Lubbers R.J."/>
            <person name="Gomes A.C."/>
            <person name="Makela M.R."/>
            <person name="Stajich J."/>
            <person name="Grigoriev I.V."/>
            <person name="Mortensen U.H."/>
            <person name="De Vries R.P."/>
            <person name="Baker S.E."/>
            <person name="Andersen M.R."/>
        </authorList>
    </citation>
    <scope>NUCLEOTIDE SEQUENCE [LARGE SCALE GENOMIC DNA]</scope>
    <source>
        <strain evidence="2 3">CBS 588.65</strain>
    </source>
</reference>
<name>A0ABR4H0B0_9EURO</name>
<dbReference type="SUPFAM" id="SSF53474">
    <property type="entry name" value="alpha/beta-Hydrolases"/>
    <property type="match status" value="1"/>
</dbReference>
<dbReference type="GO" id="GO:0016787">
    <property type="term" value="F:hydrolase activity"/>
    <property type="evidence" value="ECO:0007669"/>
    <property type="project" value="UniProtKB-KW"/>
</dbReference>
<dbReference type="Proteomes" id="UP001610334">
    <property type="component" value="Unassembled WGS sequence"/>
</dbReference>
<dbReference type="InterPro" id="IPR001031">
    <property type="entry name" value="Thioesterase"/>
</dbReference>
<dbReference type="Gene3D" id="3.40.50.1820">
    <property type="entry name" value="alpha/beta hydrolase"/>
    <property type="match status" value="1"/>
</dbReference>
<dbReference type="EMBL" id="JBFXLT010000101">
    <property type="protein sequence ID" value="KAL2808891.1"/>
    <property type="molecule type" value="Genomic_DNA"/>
</dbReference>
<evidence type="ECO:0000313" key="2">
    <source>
        <dbReference type="EMBL" id="KAL2808891.1"/>
    </source>
</evidence>